<keyword evidence="4" id="KW-1003">Cell membrane</keyword>
<name>A0AAE6QB22_EHRRU</name>
<dbReference type="PRINTS" id="PR00175">
    <property type="entry name" value="NAALASMPORT"/>
</dbReference>
<evidence type="ECO:0000256" key="2">
    <source>
        <dbReference type="ARBA" id="ARBA00009261"/>
    </source>
</evidence>
<dbReference type="Pfam" id="PF01235">
    <property type="entry name" value="Na_Ala_symp"/>
    <property type="match status" value="1"/>
</dbReference>
<feature type="transmembrane region" description="Helical" evidence="8">
    <location>
        <begin position="162"/>
        <end position="182"/>
    </location>
</feature>
<evidence type="ECO:0000313" key="10">
    <source>
        <dbReference type="Proteomes" id="UP000422822"/>
    </source>
</evidence>
<proteinExistence type="inferred from homology"/>
<keyword evidence="8" id="KW-0997">Cell inner membrane</keyword>
<organism evidence="9 10">
    <name type="scientific">Ehrlichia ruminantium</name>
    <name type="common">heartwater rickettsia</name>
    <name type="synonym">Cowdria ruminantium</name>
    <dbReference type="NCBI Taxonomy" id="779"/>
    <lineage>
        <taxon>Bacteria</taxon>
        <taxon>Pseudomonadati</taxon>
        <taxon>Pseudomonadota</taxon>
        <taxon>Alphaproteobacteria</taxon>
        <taxon>Rickettsiales</taxon>
        <taxon>Anaplasmataceae</taxon>
        <taxon>Ehrlichia</taxon>
    </lineage>
</organism>
<feature type="transmembrane region" description="Helical" evidence="8">
    <location>
        <begin position="396"/>
        <end position="416"/>
    </location>
</feature>
<evidence type="ECO:0000313" key="9">
    <source>
        <dbReference type="EMBL" id="QGR03306.1"/>
    </source>
</evidence>
<evidence type="ECO:0000256" key="5">
    <source>
        <dbReference type="ARBA" id="ARBA00022692"/>
    </source>
</evidence>
<feature type="transmembrane region" description="Helical" evidence="8">
    <location>
        <begin position="323"/>
        <end position="342"/>
    </location>
</feature>
<feature type="transmembrane region" description="Helical" evidence="8">
    <location>
        <begin position="106"/>
        <end position="127"/>
    </location>
</feature>
<dbReference type="EMBL" id="CP033455">
    <property type="protein sequence ID" value="QGR03306.1"/>
    <property type="molecule type" value="Genomic_DNA"/>
</dbReference>
<feature type="transmembrane region" description="Helical" evidence="8">
    <location>
        <begin position="363"/>
        <end position="384"/>
    </location>
</feature>
<dbReference type="Proteomes" id="UP000422822">
    <property type="component" value="Chromosome"/>
</dbReference>
<feature type="transmembrane region" description="Helical" evidence="8">
    <location>
        <begin position="78"/>
        <end position="100"/>
    </location>
</feature>
<keyword evidence="7 8" id="KW-0472">Membrane</keyword>
<keyword evidence="10" id="KW-1185">Reference proteome</keyword>
<protein>
    <submittedName>
        <fullName evidence="9">Amino acid carrier protein</fullName>
    </submittedName>
</protein>
<keyword evidence="3 8" id="KW-0813">Transport</keyword>
<feature type="transmembrane region" description="Helical" evidence="8">
    <location>
        <begin position="428"/>
        <end position="445"/>
    </location>
</feature>
<feature type="transmembrane region" description="Helical" evidence="8">
    <location>
        <begin position="202"/>
        <end position="222"/>
    </location>
</feature>
<dbReference type="PANTHER" id="PTHR30330">
    <property type="entry name" value="AGSS FAMILY TRANSPORTER, SODIUM-ALANINE"/>
    <property type="match status" value="1"/>
</dbReference>
<evidence type="ECO:0000256" key="6">
    <source>
        <dbReference type="ARBA" id="ARBA00022989"/>
    </source>
</evidence>
<comment type="similarity">
    <text evidence="2 8">Belongs to the alanine or glycine:cation symporter (AGCS) (TC 2.A.25) family.</text>
</comment>
<accession>A0AAE6QB22</accession>
<dbReference type="AlphaFoldDB" id="A0AAE6QB22"/>
<evidence type="ECO:0000256" key="1">
    <source>
        <dbReference type="ARBA" id="ARBA00004651"/>
    </source>
</evidence>
<keyword evidence="6 8" id="KW-1133">Transmembrane helix</keyword>
<dbReference type="GO" id="GO:0005886">
    <property type="term" value="C:plasma membrane"/>
    <property type="evidence" value="ECO:0007669"/>
    <property type="project" value="UniProtKB-SubCell"/>
</dbReference>
<feature type="transmembrane region" description="Helical" evidence="8">
    <location>
        <begin position="26"/>
        <end position="46"/>
    </location>
</feature>
<reference evidence="9 10" key="1">
    <citation type="submission" date="2018-10" db="EMBL/GenBank/DDBJ databases">
        <title>Propagation and draft genome sequences of three atypical Erhlichia ruminantium isolates.</title>
        <authorList>
            <person name="Liebenberg J."/>
            <person name="Steyn H."/>
            <person name="Josemans A."/>
            <person name="Zweygarth E."/>
        </authorList>
    </citation>
    <scope>NUCLEOTIDE SEQUENCE [LARGE SCALE GENOMIC DNA]</scope>
    <source>
        <strain evidence="9 10">Omatjenne</strain>
    </source>
</reference>
<feature type="transmembrane region" description="Helical" evidence="8">
    <location>
        <begin position="234"/>
        <end position="253"/>
    </location>
</feature>
<evidence type="ECO:0000256" key="4">
    <source>
        <dbReference type="ARBA" id="ARBA00022475"/>
    </source>
</evidence>
<evidence type="ECO:0000256" key="3">
    <source>
        <dbReference type="ARBA" id="ARBA00022448"/>
    </source>
</evidence>
<evidence type="ECO:0000256" key="7">
    <source>
        <dbReference type="ARBA" id="ARBA00023136"/>
    </source>
</evidence>
<keyword evidence="5 8" id="KW-0812">Transmembrane</keyword>
<dbReference type="RefSeq" id="WP_158406481.1">
    <property type="nucleotide sequence ID" value="NZ_CP033454.1"/>
</dbReference>
<evidence type="ECO:0000256" key="8">
    <source>
        <dbReference type="RuleBase" id="RU363064"/>
    </source>
</evidence>
<keyword evidence="8" id="KW-0769">Symport</keyword>
<dbReference type="GO" id="GO:0005283">
    <property type="term" value="F:amino acid:sodium symporter activity"/>
    <property type="evidence" value="ECO:0007669"/>
    <property type="project" value="InterPro"/>
</dbReference>
<sequence>MISFRFTDFFPYILHALDFVSSIRMFNIPLIILWIIFLGIFCTLRFKFINIKLFKHALYILINPSHNKSNNTISNIQAFITAISGTIGLGTISGVVIAVSTGGPGAVLWMVIIGMLGMSIKFAEVTLGFKYRVLMKECSIGGPFQYIRYGLSGLGLIKTGKVLSYIYAVIMIIAMSFGGISFQSNQATVLLSNTFSQVDSSIITLILTVLSGLVIVGGITRIAQVMTKLSPIMVILYITICILVIIGHIDQLIPTFKIMFDDMIHGNSIAGGITGSLIAGVRRSVFANEAGIGTSPIIHASTHETEPIRVGCIAMLEPFIDTVIVSFITGIVITLTGSYTLSNSHSIIEIKNIFSNICPICEYVIFPFIVFAFGFSSIITYSYYCEISWKYILKSNYSIIPCRILIIIIIITSGLSKNVISISQLGDLLFIFLTIPNGLTIILLSKDINKELNLYLQKIKT</sequence>
<gene>
    <name evidence="9" type="ORF">EDL80_01700</name>
</gene>
<dbReference type="NCBIfam" id="TIGR00835">
    <property type="entry name" value="agcS"/>
    <property type="match status" value="1"/>
</dbReference>
<dbReference type="InterPro" id="IPR001463">
    <property type="entry name" value="Na/Ala_symport"/>
</dbReference>
<comment type="subcellular location">
    <subcellularLocation>
        <location evidence="8">Cell inner membrane</location>
        <topology evidence="8">Multi-pass membrane protein</topology>
    </subcellularLocation>
    <subcellularLocation>
        <location evidence="1">Cell membrane</location>
        <topology evidence="1">Multi-pass membrane protein</topology>
    </subcellularLocation>
</comment>
<dbReference type="PANTHER" id="PTHR30330:SF3">
    <property type="entry name" value="TRANSCRIPTIONAL REGULATOR, LRP FAMILY"/>
    <property type="match status" value="1"/>
</dbReference>